<comment type="caution">
    <text evidence="2">The sequence shown here is derived from an EMBL/GenBank/DDBJ whole genome shotgun (WGS) entry which is preliminary data.</text>
</comment>
<dbReference type="AlphaFoldDB" id="A0A511Z3J1"/>
<organism evidence="2 3">
    <name type="scientific">Sporosarcina luteola</name>
    <dbReference type="NCBI Taxonomy" id="582850"/>
    <lineage>
        <taxon>Bacteria</taxon>
        <taxon>Bacillati</taxon>
        <taxon>Bacillota</taxon>
        <taxon>Bacilli</taxon>
        <taxon>Bacillales</taxon>
        <taxon>Caryophanaceae</taxon>
        <taxon>Sporosarcina</taxon>
    </lineage>
</organism>
<evidence type="ECO:0000313" key="3">
    <source>
        <dbReference type="Proteomes" id="UP000321901"/>
    </source>
</evidence>
<dbReference type="PANTHER" id="PTHR22617:SF23">
    <property type="entry name" value="CHEMOTAXIS PROTEIN CHEW"/>
    <property type="match status" value="1"/>
</dbReference>
<dbReference type="Gene3D" id="2.40.50.180">
    <property type="entry name" value="CheA-289, Domain 4"/>
    <property type="match status" value="1"/>
</dbReference>
<dbReference type="Proteomes" id="UP000321901">
    <property type="component" value="Unassembled WGS sequence"/>
</dbReference>
<proteinExistence type="predicted"/>
<dbReference type="PANTHER" id="PTHR22617">
    <property type="entry name" value="CHEMOTAXIS SENSOR HISTIDINE KINASE-RELATED"/>
    <property type="match status" value="1"/>
</dbReference>
<dbReference type="CDD" id="cd00732">
    <property type="entry name" value="CheW"/>
    <property type="match status" value="1"/>
</dbReference>
<dbReference type="GO" id="GO:0006935">
    <property type="term" value="P:chemotaxis"/>
    <property type="evidence" value="ECO:0007669"/>
    <property type="project" value="InterPro"/>
</dbReference>
<dbReference type="GO" id="GO:0007165">
    <property type="term" value="P:signal transduction"/>
    <property type="evidence" value="ECO:0007669"/>
    <property type="project" value="InterPro"/>
</dbReference>
<dbReference type="InterPro" id="IPR002545">
    <property type="entry name" value="CheW-lke_dom"/>
</dbReference>
<reference evidence="2 3" key="1">
    <citation type="submission" date="2019-07" db="EMBL/GenBank/DDBJ databases">
        <title>Whole genome shotgun sequence of Sporosarcina luteola NBRC 105378.</title>
        <authorList>
            <person name="Hosoyama A."/>
            <person name="Uohara A."/>
            <person name="Ohji S."/>
            <person name="Ichikawa N."/>
        </authorList>
    </citation>
    <scope>NUCLEOTIDE SEQUENCE [LARGE SCALE GENOMIC DNA]</scope>
    <source>
        <strain evidence="2 3">NBRC 105378</strain>
    </source>
</reference>
<sequence>MAEVNGAVDRKEMKVIIFQLMDKEYAIEVDVVEAIEKLLPITKVPKTPSYVKGVINLRGVVTPIVDLRERFGLEVKSLDDSSRIIIVSLDEFEVGLIVDAANDVIDIPVDSIEPQPEVVGAVESEFISGVAKIDKRLLVMLNLEKVLQPIKRMTSDEL</sequence>
<dbReference type="PROSITE" id="PS50851">
    <property type="entry name" value="CHEW"/>
    <property type="match status" value="1"/>
</dbReference>
<dbReference type="SUPFAM" id="SSF50341">
    <property type="entry name" value="CheW-like"/>
    <property type="match status" value="1"/>
</dbReference>
<dbReference type="InterPro" id="IPR039315">
    <property type="entry name" value="CheW"/>
</dbReference>
<protein>
    <submittedName>
        <fullName evidence="2">Chemotaxis protein CheW</fullName>
    </submittedName>
</protein>
<dbReference type="GO" id="GO:0005829">
    <property type="term" value="C:cytosol"/>
    <property type="evidence" value="ECO:0007669"/>
    <property type="project" value="TreeGrafter"/>
</dbReference>
<dbReference type="OrthoDB" id="9794382at2"/>
<evidence type="ECO:0000259" key="1">
    <source>
        <dbReference type="PROSITE" id="PS50851"/>
    </source>
</evidence>
<accession>A0A511Z3J1</accession>
<feature type="domain" description="CheW-like" evidence="1">
    <location>
        <begin position="12"/>
        <end position="152"/>
    </location>
</feature>
<dbReference type="EMBL" id="BJYL01000004">
    <property type="protein sequence ID" value="GEN82006.1"/>
    <property type="molecule type" value="Genomic_DNA"/>
</dbReference>
<dbReference type="Pfam" id="PF01584">
    <property type="entry name" value="CheW"/>
    <property type="match status" value="1"/>
</dbReference>
<keyword evidence="3" id="KW-1185">Reference proteome</keyword>
<evidence type="ECO:0000313" key="2">
    <source>
        <dbReference type="EMBL" id="GEN82006.1"/>
    </source>
</evidence>
<dbReference type="SMART" id="SM00260">
    <property type="entry name" value="CheW"/>
    <property type="match status" value="1"/>
</dbReference>
<name>A0A511Z3J1_9BACL</name>
<dbReference type="RefSeq" id="WP_147054634.1">
    <property type="nucleotide sequence ID" value="NZ_BJYL01000004.1"/>
</dbReference>
<dbReference type="InterPro" id="IPR036061">
    <property type="entry name" value="CheW-like_dom_sf"/>
</dbReference>
<gene>
    <name evidence="2" type="primary">cheW-2</name>
    <name evidence="2" type="ORF">SLU01_03180</name>
</gene>
<dbReference type="Gene3D" id="2.30.30.40">
    <property type="entry name" value="SH3 Domains"/>
    <property type="match status" value="1"/>
</dbReference>